<dbReference type="SUPFAM" id="SSF49590">
    <property type="entry name" value="PHL pollen allergen"/>
    <property type="match status" value="1"/>
</dbReference>
<dbReference type="Gene3D" id="2.60.40.760">
    <property type="entry name" value="Expansin, cellulose-binding-like domain"/>
    <property type="match status" value="1"/>
</dbReference>
<organism evidence="5 6">
    <name type="scientific">Turnera subulata</name>
    <dbReference type="NCBI Taxonomy" id="218843"/>
    <lineage>
        <taxon>Eukaryota</taxon>
        <taxon>Viridiplantae</taxon>
        <taxon>Streptophyta</taxon>
        <taxon>Embryophyta</taxon>
        <taxon>Tracheophyta</taxon>
        <taxon>Spermatophyta</taxon>
        <taxon>Magnoliopsida</taxon>
        <taxon>eudicotyledons</taxon>
        <taxon>Gunneridae</taxon>
        <taxon>Pentapetalae</taxon>
        <taxon>rosids</taxon>
        <taxon>fabids</taxon>
        <taxon>Malpighiales</taxon>
        <taxon>Passifloraceae</taxon>
        <taxon>Turnera</taxon>
    </lineage>
</organism>
<protein>
    <submittedName>
        <fullName evidence="5">Expansin-like B1</fullName>
    </submittedName>
</protein>
<dbReference type="PROSITE" id="PS50842">
    <property type="entry name" value="EXPANSIN_EG45"/>
    <property type="match status" value="1"/>
</dbReference>
<dbReference type="CDD" id="cd22277">
    <property type="entry name" value="DPBB_EXLB_N"/>
    <property type="match status" value="1"/>
</dbReference>
<dbReference type="PANTHER" id="PTHR31692:SF92">
    <property type="entry name" value="EXPANSIN-LIKE B1"/>
    <property type="match status" value="1"/>
</dbReference>
<dbReference type="InterPro" id="IPR007117">
    <property type="entry name" value="Expansin_CBD"/>
</dbReference>
<feature type="domain" description="Expansin-like CBD" evidence="4">
    <location>
        <begin position="177"/>
        <end position="260"/>
    </location>
</feature>
<dbReference type="OrthoDB" id="5823761at2759"/>
<dbReference type="SUPFAM" id="SSF50685">
    <property type="entry name" value="Barwin-like endoglucanases"/>
    <property type="match status" value="1"/>
</dbReference>
<dbReference type="Gene3D" id="2.40.40.10">
    <property type="entry name" value="RlpA-like domain"/>
    <property type="match status" value="1"/>
</dbReference>
<dbReference type="Pfam" id="PF03330">
    <property type="entry name" value="DPBB_1"/>
    <property type="match status" value="1"/>
</dbReference>
<feature type="domain" description="Expansin-like EG45" evidence="3">
    <location>
        <begin position="59"/>
        <end position="163"/>
    </location>
</feature>
<sequence length="266" mass="28969">MLCHLVFCFHCLCNSSYILLLSTALVSMHSPAHGATCSDCFTQSRAAHYRNSDENGTDIGACGFGSFGATIHGGDVSAASDLYRNGLGCGACYQVRCTSGYYCTDKGVTVVITDQGSGHGTDFILTRRAFTRMAQTSDAAASLLALGVVDIEYRRVSCSYPYKNITIKIDESSSSPHYLGFVIWYQQGKRDITAVQLCETQNFVCKLLDRSYGAVWTTTSPPSGSLSLRMLFSDEDGDEEWVVPVNNIPQDWKAGETYDTGVQVNL</sequence>
<reference evidence="5" key="1">
    <citation type="submission" date="2022-02" db="EMBL/GenBank/DDBJ databases">
        <authorList>
            <person name="Henning P.M."/>
            <person name="McCubbin A.G."/>
            <person name="Shore J.S."/>
        </authorList>
    </citation>
    <scope>NUCLEOTIDE SEQUENCE</scope>
    <source>
        <strain evidence="5">F60SS</strain>
        <tissue evidence="5">Leaves</tissue>
    </source>
</reference>
<comment type="similarity">
    <text evidence="1">Belongs to the expansin family.</text>
</comment>
<proteinExistence type="inferred from homology"/>
<dbReference type="PRINTS" id="PR01225">
    <property type="entry name" value="EXPANSNFAMLY"/>
</dbReference>
<evidence type="ECO:0000256" key="2">
    <source>
        <dbReference type="SAM" id="SignalP"/>
    </source>
</evidence>
<dbReference type="GO" id="GO:0005576">
    <property type="term" value="C:extracellular region"/>
    <property type="evidence" value="ECO:0007669"/>
    <property type="project" value="InterPro"/>
</dbReference>
<dbReference type="Pfam" id="PF01357">
    <property type="entry name" value="Expansin_C"/>
    <property type="match status" value="1"/>
</dbReference>
<dbReference type="InterPro" id="IPR009009">
    <property type="entry name" value="RlpA-like_DPBB"/>
</dbReference>
<accession>A0A9Q0FC47</accession>
<dbReference type="AlphaFoldDB" id="A0A9Q0FC47"/>
<dbReference type="InterPro" id="IPR007118">
    <property type="entry name" value="Expan_Lol_pI"/>
</dbReference>
<keyword evidence="6" id="KW-1185">Reference proteome</keyword>
<feature type="chain" id="PRO_5040189506" evidence="2">
    <location>
        <begin position="35"/>
        <end position="266"/>
    </location>
</feature>
<evidence type="ECO:0000259" key="4">
    <source>
        <dbReference type="PROSITE" id="PS50843"/>
    </source>
</evidence>
<dbReference type="InterPro" id="IPR007112">
    <property type="entry name" value="Expansin/allergen_DPBB_dom"/>
</dbReference>
<reference evidence="5" key="2">
    <citation type="journal article" date="2023" name="Plants (Basel)">
        <title>Annotation of the Turnera subulata (Passifloraceae) Draft Genome Reveals the S-Locus Evolved after the Divergence of Turneroideae from Passifloroideae in a Stepwise Manner.</title>
        <authorList>
            <person name="Henning P.M."/>
            <person name="Roalson E.H."/>
            <person name="Mir W."/>
            <person name="McCubbin A.G."/>
            <person name="Shore J.S."/>
        </authorList>
    </citation>
    <scope>NUCLEOTIDE SEQUENCE</scope>
    <source>
        <strain evidence="5">F60SS</strain>
    </source>
</reference>
<evidence type="ECO:0000313" key="6">
    <source>
        <dbReference type="Proteomes" id="UP001141552"/>
    </source>
</evidence>
<gene>
    <name evidence="5" type="primary">EXLB1_3</name>
    <name evidence="5" type="ORF">Tsubulata_044143</name>
</gene>
<dbReference type="Proteomes" id="UP001141552">
    <property type="component" value="Unassembled WGS sequence"/>
</dbReference>
<dbReference type="PROSITE" id="PS50843">
    <property type="entry name" value="EXPANSIN_CBD"/>
    <property type="match status" value="1"/>
</dbReference>
<dbReference type="InterPro" id="IPR036749">
    <property type="entry name" value="Expansin_CBD_sf"/>
</dbReference>
<evidence type="ECO:0000259" key="3">
    <source>
        <dbReference type="PROSITE" id="PS50842"/>
    </source>
</evidence>
<name>A0A9Q0FC47_9ROSI</name>
<dbReference type="EMBL" id="JAKUCV010006077">
    <property type="protein sequence ID" value="KAJ4828814.1"/>
    <property type="molecule type" value="Genomic_DNA"/>
</dbReference>
<feature type="signal peptide" evidence="2">
    <location>
        <begin position="1"/>
        <end position="34"/>
    </location>
</feature>
<comment type="caution">
    <text evidence="5">The sequence shown here is derived from an EMBL/GenBank/DDBJ whole genome shotgun (WGS) entry which is preliminary data.</text>
</comment>
<evidence type="ECO:0000313" key="5">
    <source>
        <dbReference type="EMBL" id="KAJ4828814.1"/>
    </source>
</evidence>
<dbReference type="InterPro" id="IPR036908">
    <property type="entry name" value="RlpA-like_sf"/>
</dbReference>
<dbReference type="PANTHER" id="PTHR31692">
    <property type="entry name" value="EXPANSIN-B3"/>
    <property type="match status" value="1"/>
</dbReference>
<keyword evidence="2" id="KW-0732">Signal</keyword>
<dbReference type="GO" id="GO:0009653">
    <property type="term" value="P:anatomical structure morphogenesis"/>
    <property type="evidence" value="ECO:0007669"/>
    <property type="project" value="UniProtKB-ARBA"/>
</dbReference>
<evidence type="ECO:0000256" key="1">
    <source>
        <dbReference type="RuleBase" id="RU003460"/>
    </source>
</evidence>